<feature type="region of interest" description="Disordered" evidence="1">
    <location>
        <begin position="228"/>
        <end position="319"/>
    </location>
</feature>
<feature type="region of interest" description="Disordered" evidence="1">
    <location>
        <begin position="28"/>
        <end position="93"/>
    </location>
</feature>
<proteinExistence type="predicted"/>
<feature type="region of interest" description="Disordered" evidence="1">
    <location>
        <begin position="133"/>
        <end position="180"/>
    </location>
</feature>
<dbReference type="AlphaFoldDB" id="A0A176WBF1"/>
<feature type="compositionally biased region" description="Basic residues" evidence="1">
    <location>
        <begin position="139"/>
        <end position="149"/>
    </location>
</feature>
<evidence type="ECO:0000313" key="2">
    <source>
        <dbReference type="EMBL" id="OAE30409.1"/>
    </source>
</evidence>
<feature type="compositionally biased region" description="Polar residues" evidence="1">
    <location>
        <begin position="28"/>
        <end position="44"/>
    </location>
</feature>
<feature type="compositionally biased region" description="Basic and acidic residues" evidence="1">
    <location>
        <begin position="67"/>
        <end position="76"/>
    </location>
</feature>
<comment type="caution">
    <text evidence="2">The sequence shown here is derived from an EMBL/GenBank/DDBJ whole genome shotgun (WGS) entry which is preliminary data.</text>
</comment>
<feature type="compositionally biased region" description="Low complexity" evidence="1">
    <location>
        <begin position="341"/>
        <end position="359"/>
    </location>
</feature>
<accession>A0A176WBF1</accession>
<keyword evidence="3" id="KW-1185">Reference proteome</keyword>
<gene>
    <name evidence="2" type="ORF">AXG93_3483s1010</name>
</gene>
<feature type="region of interest" description="Disordered" evidence="1">
    <location>
        <begin position="341"/>
        <end position="364"/>
    </location>
</feature>
<protein>
    <submittedName>
        <fullName evidence="2">Uncharacterized protein</fullName>
    </submittedName>
</protein>
<organism evidence="2 3">
    <name type="scientific">Marchantia polymorpha subsp. ruderalis</name>
    <dbReference type="NCBI Taxonomy" id="1480154"/>
    <lineage>
        <taxon>Eukaryota</taxon>
        <taxon>Viridiplantae</taxon>
        <taxon>Streptophyta</taxon>
        <taxon>Embryophyta</taxon>
        <taxon>Marchantiophyta</taxon>
        <taxon>Marchantiopsida</taxon>
        <taxon>Marchantiidae</taxon>
        <taxon>Marchantiales</taxon>
        <taxon>Marchantiaceae</taxon>
        <taxon>Marchantia</taxon>
    </lineage>
</organism>
<dbReference type="EMBL" id="LVLJ01001335">
    <property type="protein sequence ID" value="OAE30409.1"/>
    <property type="molecule type" value="Genomic_DNA"/>
</dbReference>
<name>A0A176WBF1_MARPO</name>
<feature type="compositionally biased region" description="Basic and acidic residues" evidence="1">
    <location>
        <begin position="289"/>
        <end position="309"/>
    </location>
</feature>
<dbReference type="Proteomes" id="UP000077202">
    <property type="component" value="Unassembled WGS sequence"/>
</dbReference>
<reference evidence="2" key="1">
    <citation type="submission" date="2016-03" db="EMBL/GenBank/DDBJ databases">
        <title>Mechanisms controlling the formation of the plant cell surface in tip-growing cells are functionally conserved among land plants.</title>
        <authorList>
            <person name="Honkanen S."/>
            <person name="Jones V.A."/>
            <person name="Morieri G."/>
            <person name="Champion C."/>
            <person name="Hetherington A.J."/>
            <person name="Kelly S."/>
            <person name="Saint-Marcoux D."/>
            <person name="Proust H."/>
            <person name="Prescott H."/>
            <person name="Dolan L."/>
        </authorList>
    </citation>
    <scope>NUCLEOTIDE SEQUENCE [LARGE SCALE GENOMIC DNA]</scope>
    <source>
        <tissue evidence="2">Whole gametophyte</tissue>
    </source>
</reference>
<sequence>MPSSSIHKAHALIQEKVLKITLRRQTTTFHENKEPSSALQNATMKRSAHARLLPRTEGAHKATSYMEPKRLGKDQECQANSEKSETFAGRADNEEGSFWKALRAHDIPCRPQRPSSPNTTPPVRHHLVFRIIPQNKRANLPRRSRRTRARQLPLGKISHRDDATTRQQFSRNNQSPPPAAAYTIAQQNHPSITEFGHLPTTTKTTTTAFWPHHVTDGDSAIEVRGLRPRDDGQAPAEATKLAPSMKAGRRVSKIRPNPTSLDPRPLNRFPRGGDRAGPRPSSGGPTSDDEQRSEREEEGADGREGKGMEEGESSGGSQEHVLEARTGACFMRDGTVGEWATGAATVRRGSRGRSGLLTGPDGAPMPMLLSSPALDKWRSGPKNRVLVLYVRTLPSENTLRTWTALWISRENITRTSGAGRPPDVDHIIVSSIQVLKYCVTARFSRRISDFVSTPQDTLV</sequence>
<feature type="compositionally biased region" description="Polar residues" evidence="1">
    <location>
        <begin position="165"/>
        <end position="174"/>
    </location>
</feature>
<evidence type="ECO:0000256" key="1">
    <source>
        <dbReference type="SAM" id="MobiDB-lite"/>
    </source>
</evidence>
<evidence type="ECO:0000313" key="3">
    <source>
        <dbReference type="Proteomes" id="UP000077202"/>
    </source>
</evidence>